<keyword evidence="5" id="KW-0119">Carbohydrate metabolism</keyword>
<sequence>MDGMLGGSTTKSLVTFGETMIRFEPIDAEPPTRPTRHHPQAFLRSLGGDELNVSVALSLLGVRAQWVSVLPSGPMGDIVLASCAEHGVDFCGERVDGDIGTYTVLPETKTVHYQRKHSTFALHDPSLLSWSRFLHLEGSECKWLHLTGISPLVSASAKQSWQAAIEQAISLRTPMSLDLNHRKQLGTLEELWAVVSPYCARFEVIVLSEEQLVGLCDIHKLTVEQGAETDELCLDLMSKLQELWRCRRVALCRKARESGGQQRRWSLLTVLDAELTISRLSTASLPVVSQPKEDIGGGSAWMAGFLHGIYFEPVAEQEALRRADLLASLCQESKGDFSTVTRAQLVASEEAWLGQVAALGTQGTPSAVPDETGVKIEATLKSLGRAGVLAIMRNKGSPDVAVRRGLELAEMGCRALEITMDSTDWATVLGQLRERLPSDIVLGVGTVMDNTVCDLERAAALGASFALSPIDPIGFVEECSRLGILAVPSAFTSNECWQLHRRGVRLIKLFHAGLLSPSILKAMLDVTPLGDNLNIMPSGGVTPTNLDAWLDAGAVVVGMGSNLAGKDIAFLEGTPEFAAAQKDWEEKGKAIAEELFVKVANRNCT</sequence>
<comment type="pathway">
    <text evidence="1">Carbohydrate acid metabolism.</text>
</comment>
<dbReference type="InterPro" id="IPR011611">
    <property type="entry name" value="PfkB_dom"/>
</dbReference>
<accession>A0A7S1FKP1</accession>
<dbReference type="Gene3D" id="3.20.20.70">
    <property type="entry name" value="Aldolase class I"/>
    <property type="match status" value="1"/>
</dbReference>
<dbReference type="GO" id="GO:0016829">
    <property type="term" value="F:lyase activity"/>
    <property type="evidence" value="ECO:0007669"/>
    <property type="project" value="UniProtKB-KW"/>
</dbReference>
<dbReference type="PANTHER" id="PTHR30246:SF1">
    <property type="entry name" value="2-DEHYDRO-3-DEOXY-6-PHOSPHOGALACTONATE ALDOLASE-RELATED"/>
    <property type="match status" value="1"/>
</dbReference>
<dbReference type="Pfam" id="PF00294">
    <property type="entry name" value="PfkB"/>
    <property type="match status" value="1"/>
</dbReference>
<organism evidence="7">
    <name type="scientific">Noctiluca scintillans</name>
    <name type="common">Sea sparkle</name>
    <name type="synonym">Red tide dinoflagellate</name>
    <dbReference type="NCBI Taxonomy" id="2966"/>
    <lineage>
        <taxon>Eukaryota</taxon>
        <taxon>Sar</taxon>
        <taxon>Alveolata</taxon>
        <taxon>Dinophyceae</taxon>
        <taxon>Noctilucales</taxon>
        <taxon>Noctilucaceae</taxon>
        <taxon>Noctiluca</taxon>
    </lineage>
</organism>
<dbReference type="InterPro" id="IPR029056">
    <property type="entry name" value="Ribokinase-like"/>
</dbReference>
<dbReference type="PANTHER" id="PTHR30246">
    <property type="entry name" value="2-KETO-3-DEOXY-6-PHOSPHOGLUCONATE ALDOLASE"/>
    <property type="match status" value="1"/>
</dbReference>
<gene>
    <name evidence="7" type="ORF">NSCI0253_LOCUS46548</name>
</gene>
<evidence type="ECO:0000256" key="2">
    <source>
        <dbReference type="ARBA" id="ARBA00006906"/>
    </source>
</evidence>
<dbReference type="Pfam" id="PF01081">
    <property type="entry name" value="Aldolase"/>
    <property type="match status" value="1"/>
</dbReference>
<keyword evidence="4" id="KW-0456">Lyase</keyword>
<comment type="similarity">
    <text evidence="2">Belongs to the KHG/KDPG aldolase family.</text>
</comment>
<comment type="subunit">
    <text evidence="3">Homotrimer.</text>
</comment>
<dbReference type="SUPFAM" id="SSF51569">
    <property type="entry name" value="Aldolase"/>
    <property type="match status" value="1"/>
</dbReference>
<evidence type="ECO:0000256" key="4">
    <source>
        <dbReference type="ARBA" id="ARBA00023239"/>
    </source>
</evidence>
<name>A0A7S1FKP1_NOCSC</name>
<evidence type="ECO:0000259" key="6">
    <source>
        <dbReference type="Pfam" id="PF00294"/>
    </source>
</evidence>
<dbReference type="SUPFAM" id="SSF53613">
    <property type="entry name" value="Ribokinase-like"/>
    <property type="match status" value="1"/>
</dbReference>
<protein>
    <recommendedName>
        <fullName evidence="6">Carbohydrate kinase PfkB domain-containing protein</fullName>
    </recommendedName>
</protein>
<evidence type="ECO:0000313" key="7">
    <source>
        <dbReference type="EMBL" id="CAD8872191.1"/>
    </source>
</evidence>
<proteinExistence type="inferred from homology"/>
<evidence type="ECO:0000256" key="5">
    <source>
        <dbReference type="ARBA" id="ARBA00023277"/>
    </source>
</evidence>
<dbReference type="InterPro" id="IPR000887">
    <property type="entry name" value="Aldlse_KDPG_KHG"/>
</dbReference>
<dbReference type="AlphaFoldDB" id="A0A7S1FKP1"/>
<evidence type="ECO:0000256" key="3">
    <source>
        <dbReference type="ARBA" id="ARBA00011233"/>
    </source>
</evidence>
<dbReference type="Gene3D" id="3.40.1190.20">
    <property type="match status" value="1"/>
</dbReference>
<dbReference type="CDD" id="cd00452">
    <property type="entry name" value="KDPG_aldolase"/>
    <property type="match status" value="1"/>
</dbReference>
<dbReference type="InterPro" id="IPR013785">
    <property type="entry name" value="Aldolase_TIM"/>
</dbReference>
<reference evidence="7" key="1">
    <citation type="submission" date="2021-01" db="EMBL/GenBank/DDBJ databases">
        <authorList>
            <person name="Corre E."/>
            <person name="Pelletier E."/>
            <person name="Niang G."/>
            <person name="Scheremetjew M."/>
            <person name="Finn R."/>
            <person name="Kale V."/>
            <person name="Holt S."/>
            <person name="Cochrane G."/>
            <person name="Meng A."/>
            <person name="Brown T."/>
            <person name="Cohen L."/>
        </authorList>
    </citation>
    <scope>NUCLEOTIDE SEQUENCE</scope>
</reference>
<evidence type="ECO:0000256" key="1">
    <source>
        <dbReference type="ARBA" id="ARBA00004761"/>
    </source>
</evidence>
<dbReference type="EMBL" id="HBFQ01065524">
    <property type="protein sequence ID" value="CAD8872191.1"/>
    <property type="molecule type" value="Transcribed_RNA"/>
</dbReference>
<feature type="domain" description="Carbohydrate kinase PfkB" evidence="6">
    <location>
        <begin position="11"/>
        <end position="192"/>
    </location>
</feature>